<dbReference type="CDD" id="cd01285">
    <property type="entry name" value="nucleoside_deaminase"/>
    <property type="match status" value="1"/>
</dbReference>
<dbReference type="HAMAP" id="MF_00972">
    <property type="entry name" value="tRNA_aden_deaminase"/>
    <property type="match status" value="1"/>
</dbReference>
<evidence type="ECO:0000259" key="9">
    <source>
        <dbReference type="PROSITE" id="PS51747"/>
    </source>
</evidence>
<dbReference type="EC" id="3.5.4.33" evidence="8"/>
<feature type="active site" description="Proton donor" evidence="8">
    <location>
        <position position="57"/>
    </location>
</feature>
<feature type="binding site" evidence="8">
    <location>
        <position position="85"/>
    </location>
    <ligand>
        <name>Zn(2+)</name>
        <dbReference type="ChEBI" id="CHEBI:29105"/>
        <note>catalytic</note>
    </ligand>
</feature>
<dbReference type="Gene3D" id="3.40.140.10">
    <property type="entry name" value="Cytidine Deaminase, domain 2"/>
    <property type="match status" value="1"/>
</dbReference>
<organism evidence="10 11">
    <name type="scientific">Hydrogenophaga crocea</name>
    <dbReference type="NCBI Taxonomy" id="2716225"/>
    <lineage>
        <taxon>Bacteria</taxon>
        <taxon>Pseudomonadati</taxon>
        <taxon>Pseudomonadota</taxon>
        <taxon>Betaproteobacteria</taxon>
        <taxon>Burkholderiales</taxon>
        <taxon>Comamonadaceae</taxon>
        <taxon>Hydrogenophaga</taxon>
    </lineage>
</organism>
<comment type="similarity">
    <text evidence="1">Belongs to the cytidine and deoxycytidylate deaminase family. ADAT2 subfamily.</text>
</comment>
<evidence type="ECO:0000256" key="4">
    <source>
        <dbReference type="ARBA" id="ARBA00022723"/>
    </source>
</evidence>
<accession>A0A6G8IFJ0</accession>
<dbReference type="PROSITE" id="PS00903">
    <property type="entry name" value="CYT_DCMP_DEAMINASES_1"/>
    <property type="match status" value="1"/>
</dbReference>
<proteinExistence type="inferred from homology"/>
<protein>
    <recommendedName>
        <fullName evidence="8">tRNA-specific adenosine deaminase</fullName>
        <ecNumber evidence="8">3.5.4.33</ecNumber>
    </recommendedName>
</protein>
<dbReference type="InterPro" id="IPR016193">
    <property type="entry name" value="Cytidine_deaminase-like"/>
</dbReference>
<evidence type="ECO:0000313" key="10">
    <source>
        <dbReference type="EMBL" id="QIM51984.1"/>
    </source>
</evidence>
<dbReference type="InterPro" id="IPR029058">
    <property type="entry name" value="AB_hydrolase_fold"/>
</dbReference>
<feature type="domain" description="CMP/dCMP-type deaminase" evidence="9">
    <location>
        <begin position="4"/>
        <end position="131"/>
    </location>
</feature>
<reference evidence="10 11" key="1">
    <citation type="submission" date="2020-03" db="EMBL/GenBank/DDBJ databases">
        <title>Hydrogenophaga sp. nov. isolated from cyanobacterial mat.</title>
        <authorList>
            <person name="Thorat V."/>
            <person name="Kirdat K."/>
            <person name="Tiwarekar B."/>
            <person name="Costa E.D."/>
            <person name="Yadav A."/>
        </authorList>
    </citation>
    <scope>NUCLEOTIDE SEQUENCE [LARGE SCALE GENOMIC DNA]</scope>
    <source>
        <strain evidence="10 11">BA0156</strain>
    </source>
</reference>
<dbReference type="InterPro" id="IPR000639">
    <property type="entry name" value="Epox_hydrolase-like"/>
</dbReference>
<dbReference type="NCBIfam" id="NF002043">
    <property type="entry name" value="PRK00870.1"/>
    <property type="match status" value="1"/>
</dbReference>
<evidence type="ECO:0000256" key="5">
    <source>
        <dbReference type="ARBA" id="ARBA00022801"/>
    </source>
</evidence>
<dbReference type="PRINTS" id="PR00412">
    <property type="entry name" value="EPOXHYDRLASE"/>
</dbReference>
<comment type="cofactor">
    <cofactor evidence="8">
        <name>Zn(2+)</name>
        <dbReference type="ChEBI" id="CHEBI:29105"/>
    </cofactor>
    <text evidence="8">Binds 1 zinc ion per subunit.</text>
</comment>
<dbReference type="InterPro" id="IPR000073">
    <property type="entry name" value="AB_hydrolase_1"/>
</dbReference>
<feature type="binding site" evidence="8">
    <location>
        <position position="88"/>
    </location>
    <ligand>
        <name>Zn(2+)</name>
        <dbReference type="ChEBI" id="CHEBI:29105"/>
        <note>catalytic</note>
    </ligand>
</feature>
<dbReference type="PANTHER" id="PTHR11079:SF202">
    <property type="entry name" value="TRNA-SPECIFIC ADENOSINE DEAMINASE"/>
    <property type="match status" value="1"/>
</dbReference>
<sequence length="458" mass="50291">MPLPDDSAFMQLALAEARAAAAAGEVPVGAVVVKDGVVIASGRNAPIARHDPTAHAEVQALRAAAERLGNYRLEGCTLYVTLEPCAMCSGAMLHARLARVVYGAADPKTGVAGSVLDLFGEPRLNHQTRIEGGVLAADCGALLRDFFQERRMQTPTHPLREDALRTPERAFEDLPGYPWAPHYLSELPALAGLRLHHLDEGPRDAPRTWLCVHGNPAWSYLYRHMIPVFLAAGDRVVAPDLIGFGKSDKPKREGAHRFGWHRQVLLEFVERLDLRRVVLVVQDWGGILGLTLPMAAPERYRGLLVMNTTLATGETPLSPGFLAWREMCAKKPDFAVGRLFARGNPHMSEAECRAYDAPFPDRGHRAALRAFPPLVPEHPDSEGAAVSREARDFWRERWQGESLMAIGLQDPVLGEPVMQALRADIRGCPEPLLLPQAGHFVQEHGEAIARAAVTHFSR</sequence>
<dbReference type="SUPFAM" id="SSF53927">
    <property type="entry name" value="Cytidine deaminase-like"/>
    <property type="match status" value="1"/>
</dbReference>
<evidence type="ECO:0000256" key="2">
    <source>
        <dbReference type="ARBA" id="ARBA00011738"/>
    </source>
</evidence>
<dbReference type="InterPro" id="IPR028883">
    <property type="entry name" value="tRNA_aden_deaminase"/>
</dbReference>
<name>A0A6G8IFJ0_9BURK</name>
<dbReference type="EMBL" id="CP049989">
    <property type="protein sequence ID" value="QIM51984.1"/>
    <property type="molecule type" value="Genomic_DNA"/>
</dbReference>
<dbReference type="NCBIfam" id="NF008113">
    <property type="entry name" value="PRK10860.1"/>
    <property type="match status" value="1"/>
</dbReference>
<gene>
    <name evidence="8 10" type="primary">tadA</name>
    <name evidence="10" type="ORF">G9Q37_07445</name>
</gene>
<evidence type="ECO:0000256" key="6">
    <source>
        <dbReference type="ARBA" id="ARBA00022833"/>
    </source>
</evidence>
<dbReference type="GO" id="GO:0002100">
    <property type="term" value="P:tRNA wobble adenosine to inosine editing"/>
    <property type="evidence" value="ECO:0007669"/>
    <property type="project" value="UniProtKB-UniRule"/>
</dbReference>
<dbReference type="PANTHER" id="PTHR11079">
    <property type="entry name" value="CYTOSINE DEAMINASE FAMILY MEMBER"/>
    <property type="match status" value="1"/>
</dbReference>
<evidence type="ECO:0000256" key="8">
    <source>
        <dbReference type="HAMAP-Rule" id="MF_00972"/>
    </source>
</evidence>
<dbReference type="SUPFAM" id="SSF53474">
    <property type="entry name" value="alpha/beta-Hydrolases"/>
    <property type="match status" value="1"/>
</dbReference>
<feature type="binding site" evidence="8">
    <location>
        <position position="55"/>
    </location>
    <ligand>
        <name>Zn(2+)</name>
        <dbReference type="ChEBI" id="CHEBI:29105"/>
        <note>catalytic</note>
    </ligand>
</feature>
<dbReference type="Proteomes" id="UP000503162">
    <property type="component" value="Chromosome"/>
</dbReference>
<keyword evidence="4 8" id="KW-0479">Metal-binding</keyword>
<dbReference type="PRINTS" id="PR00111">
    <property type="entry name" value="ABHYDROLASE"/>
</dbReference>
<dbReference type="KEGG" id="hcz:G9Q37_07445"/>
<keyword evidence="5 8" id="KW-0378">Hydrolase</keyword>
<dbReference type="Pfam" id="PF00383">
    <property type="entry name" value="dCMP_cyt_deam_1"/>
    <property type="match status" value="1"/>
</dbReference>
<dbReference type="GO" id="GO:0052717">
    <property type="term" value="F:tRNA-specific adenosine-34 deaminase activity"/>
    <property type="evidence" value="ECO:0007669"/>
    <property type="project" value="UniProtKB-UniRule"/>
</dbReference>
<comment type="catalytic activity">
    <reaction evidence="7 8">
        <text>adenosine(34) in tRNA + H2O + H(+) = inosine(34) in tRNA + NH4(+)</text>
        <dbReference type="Rhea" id="RHEA:43168"/>
        <dbReference type="Rhea" id="RHEA-COMP:10373"/>
        <dbReference type="Rhea" id="RHEA-COMP:10374"/>
        <dbReference type="ChEBI" id="CHEBI:15377"/>
        <dbReference type="ChEBI" id="CHEBI:15378"/>
        <dbReference type="ChEBI" id="CHEBI:28938"/>
        <dbReference type="ChEBI" id="CHEBI:74411"/>
        <dbReference type="ChEBI" id="CHEBI:82852"/>
        <dbReference type="EC" id="3.5.4.33"/>
    </reaction>
</comment>
<dbReference type="PROSITE" id="PS51747">
    <property type="entry name" value="CYT_DCMP_DEAMINASES_2"/>
    <property type="match status" value="1"/>
</dbReference>
<keyword evidence="11" id="KW-1185">Reference proteome</keyword>
<dbReference type="AlphaFoldDB" id="A0A6G8IFJ0"/>
<dbReference type="InterPro" id="IPR016192">
    <property type="entry name" value="APOBEC/CMP_deaminase_Zn-bd"/>
</dbReference>
<comment type="subunit">
    <text evidence="2 8">Homodimer.</text>
</comment>
<keyword evidence="6 8" id="KW-0862">Zinc</keyword>
<dbReference type="InterPro" id="IPR002125">
    <property type="entry name" value="CMP_dCMP_dom"/>
</dbReference>
<dbReference type="FunFam" id="3.40.140.10:FF:000005">
    <property type="entry name" value="tRNA-specific adenosine deaminase"/>
    <property type="match status" value="1"/>
</dbReference>
<dbReference type="Gene3D" id="3.40.50.1820">
    <property type="entry name" value="alpha/beta hydrolase"/>
    <property type="match status" value="1"/>
</dbReference>
<dbReference type="Pfam" id="PF00561">
    <property type="entry name" value="Abhydrolase_1"/>
    <property type="match status" value="1"/>
</dbReference>
<evidence type="ECO:0000256" key="1">
    <source>
        <dbReference type="ARBA" id="ARBA00010669"/>
    </source>
</evidence>
<dbReference type="RefSeq" id="WP_166226580.1">
    <property type="nucleotide sequence ID" value="NZ_CP049989.1"/>
</dbReference>
<evidence type="ECO:0000256" key="3">
    <source>
        <dbReference type="ARBA" id="ARBA00022694"/>
    </source>
</evidence>
<dbReference type="GO" id="GO:0008270">
    <property type="term" value="F:zinc ion binding"/>
    <property type="evidence" value="ECO:0007669"/>
    <property type="project" value="UniProtKB-UniRule"/>
</dbReference>
<evidence type="ECO:0000256" key="7">
    <source>
        <dbReference type="ARBA" id="ARBA00048045"/>
    </source>
</evidence>
<keyword evidence="3 8" id="KW-0819">tRNA processing</keyword>
<evidence type="ECO:0000313" key="11">
    <source>
        <dbReference type="Proteomes" id="UP000503162"/>
    </source>
</evidence>
<comment type="function">
    <text evidence="8">Catalyzes the deamination of adenosine to inosine at the wobble position 34 of tRNA(Arg2).</text>
</comment>